<keyword evidence="2" id="KW-1185">Reference proteome</keyword>
<sequence length="278" mass="32191">MLLTTNPVLANEANKLKYGYNTMDSMGCMILRECVDGVEEITSLLDISSEYPNTDDFYVVANEFNNMLVSLNQVGVKVFLADSKYFPVGHRGVYHTVSNNFFLNKAHMGRPGVLMSVMRHEGWHAAQDCMAGTIENSLIAIIKPEEEVPPLWREMVERTYPKSAVPWEAEATWAGKTEGMTMKALQACAAGTMWKVYEPTPKTREWLEENNYLPHIEYDHKHHGFHYHPTHSHWHYHRKTDVVHAHEHTHGNNHGHHRKKNWHPVTKRNKHEIIFHVH</sequence>
<organism evidence="1 2">
    <name type="scientific">Synechococcus phage S-SCSM1</name>
    <dbReference type="NCBI Taxonomy" id="2588487"/>
    <lineage>
        <taxon>Viruses</taxon>
        <taxon>Duplodnaviria</taxon>
        <taxon>Heunggongvirae</taxon>
        <taxon>Uroviricota</taxon>
        <taxon>Caudoviricetes</taxon>
        <taxon>Pantevenvirales</taxon>
        <taxon>Kyanoviridae</taxon>
        <taxon>Zhoulongquanvirus</taxon>
        <taxon>Zhoulongquanvirus esscess</taxon>
    </lineage>
</organism>
<evidence type="ECO:0000313" key="2">
    <source>
        <dbReference type="Proteomes" id="UP000515683"/>
    </source>
</evidence>
<reference evidence="1" key="1">
    <citation type="submission" date="2019-04" db="EMBL/GenBank/DDBJ databases">
        <title>Genomic and proteomic characterization of cyanophage S-SCSM1 provides new insights into understanding the viral gene diversity and phage-host interactions.</title>
        <authorList>
            <person name="Wang Q."/>
            <person name="Xu Y."/>
            <person name="Jiao N."/>
            <person name="Zhang R."/>
        </authorList>
    </citation>
    <scope>NUCLEOTIDE SEQUENCE [LARGE SCALE GENOMIC DNA]</scope>
</reference>
<gene>
    <name evidence="1" type="ORF">SSCSM1_148</name>
</gene>
<dbReference type="Proteomes" id="UP000515683">
    <property type="component" value="Segment"/>
</dbReference>
<accession>A0A6M2ZI12</accession>
<name>A0A6M2ZI12_9CAUD</name>
<evidence type="ECO:0000313" key="1">
    <source>
        <dbReference type="EMBL" id="QFG06407.1"/>
    </source>
</evidence>
<dbReference type="EMBL" id="MK867354">
    <property type="protein sequence ID" value="QFG06407.1"/>
    <property type="molecule type" value="Genomic_DNA"/>
</dbReference>
<proteinExistence type="predicted"/>
<protein>
    <submittedName>
        <fullName evidence="1">Proteolytic enzyme</fullName>
    </submittedName>
</protein>